<dbReference type="Gene3D" id="1.10.3720.10">
    <property type="entry name" value="MetI-like"/>
    <property type="match status" value="1"/>
</dbReference>
<keyword evidence="5 7" id="KW-1133">Transmembrane helix</keyword>
<keyword evidence="3" id="KW-1003">Cell membrane</keyword>
<feature type="transmembrane region" description="Helical" evidence="7">
    <location>
        <begin position="76"/>
        <end position="101"/>
    </location>
</feature>
<reference evidence="9 10" key="1">
    <citation type="submission" date="2019-03" db="EMBL/GenBank/DDBJ databases">
        <title>Genomic Encyclopedia of Type Strains, Phase IV (KMG-IV): sequencing the most valuable type-strain genomes for metagenomic binning, comparative biology and taxonomic classification.</title>
        <authorList>
            <person name="Goeker M."/>
        </authorList>
    </citation>
    <scope>NUCLEOTIDE SEQUENCE [LARGE SCALE GENOMIC DNA]</scope>
    <source>
        <strain evidence="9 10">DSM 18401</strain>
    </source>
</reference>
<evidence type="ECO:0000313" key="9">
    <source>
        <dbReference type="EMBL" id="TCN35634.1"/>
    </source>
</evidence>
<evidence type="ECO:0000259" key="8">
    <source>
        <dbReference type="PROSITE" id="PS50928"/>
    </source>
</evidence>
<dbReference type="Pfam" id="PF00528">
    <property type="entry name" value="BPD_transp_1"/>
    <property type="match status" value="1"/>
</dbReference>
<keyword evidence="4 7" id="KW-0812">Transmembrane</keyword>
<proteinExistence type="inferred from homology"/>
<feature type="transmembrane region" description="Helical" evidence="7">
    <location>
        <begin position="122"/>
        <end position="149"/>
    </location>
</feature>
<feature type="domain" description="ABC transmembrane type-1" evidence="8">
    <location>
        <begin position="74"/>
        <end position="263"/>
    </location>
</feature>
<evidence type="ECO:0000256" key="6">
    <source>
        <dbReference type="ARBA" id="ARBA00023136"/>
    </source>
</evidence>
<dbReference type="Pfam" id="PF12911">
    <property type="entry name" value="OppC_N"/>
    <property type="match status" value="1"/>
</dbReference>
<dbReference type="GO" id="GO:0055085">
    <property type="term" value="P:transmembrane transport"/>
    <property type="evidence" value="ECO:0007669"/>
    <property type="project" value="InterPro"/>
</dbReference>
<dbReference type="EMBL" id="SLVX01000027">
    <property type="protein sequence ID" value="TCN35634.1"/>
    <property type="molecule type" value="Genomic_DNA"/>
</dbReference>
<dbReference type="CDD" id="cd06261">
    <property type="entry name" value="TM_PBP2"/>
    <property type="match status" value="1"/>
</dbReference>
<evidence type="ECO:0000256" key="3">
    <source>
        <dbReference type="ARBA" id="ARBA00022475"/>
    </source>
</evidence>
<comment type="caution">
    <text evidence="9">The sequence shown here is derived from an EMBL/GenBank/DDBJ whole genome shotgun (WGS) entry which is preliminary data.</text>
</comment>
<dbReference type="RefSeq" id="WP_345483389.1">
    <property type="nucleotide sequence ID" value="NZ_BAABEI010000002.1"/>
</dbReference>
<dbReference type="PANTHER" id="PTHR43386:SF25">
    <property type="entry name" value="PEPTIDE ABC TRANSPORTER PERMEASE PROTEIN"/>
    <property type="match status" value="1"/>
</dbReference>
<dbReference type="InterPro" id="IPR050366">
    <property type="entry name" value="BP-dependent_transpt_permease"/>
</dbReference>
<evidence type="ECO:0000313" key="10">
    <source>
        <dbReference type="Proteomes" id="UP000295351"/>
    </source>
</evidence>
<keyword evidence="6 7" id="KW-0472">Membrane</keyword>
<gene>
    <name evidence="9" type="ORF">EV665_1279</name>
</gene>
<comment type="subcellular location">
    <subcellularLocation>
        <location evidence="1 7">Cell membrane</location>
        <topology evidence="1 7">Multi-pass membrane protein</topology>
    </subcellularLocation>
</comment>
<sequence length="281" mass="29684">MLKKSGKRILRSPVTMIGIAVLTAHMAIAALAPWLTPYGSSELAGMPFEPPSREFWLGTDILGRDYLTRLLMGGRITISVALCGVFIAIVAGAFFGLAAAWHGGMIDEVIMRLVDTKVAIPSILLVGVLIPGFGQSVPVLILVIALVYVSGVIRTVRALALTIAPQGFVTAAVLRGESNLSIMCREFLPNVLDLLCVEFAIRMSSAILLVSSLSFLGLGISPPTPDWGLMVSEGVGYIHTDPWLVIYPSIALSTLVVALNLTTEGVANALGLDAARGMTKG</sequence>
<dbReference type="AlphaFoldDB" id="A0A4R2CA97"/>
<accession>A0A4R2CA97</accession>
<comment type="similarity">
    <text evidence="7">Belongs to the binding-protein-dependent transport system permease family.</text>
</comment>
<protein>
    <submittedName>
        <fullName evidence="9">Peptide/nickel transport system permease protein</fullName>
    </submittedName>
</protein>
<feature type="transmembrane region" description="Helical" evidence="7">
    <location>
        <begin position="195"/>
        <end position="222"/>
    </location>
</feature>
<evidence type="ECO:0000256" key="2">
    <source>
        <dbReference type="ARBA" id="ARBA00022448"/>
    </source>
</evidence>
<keyword evidence="10" id="KW-1185">Reference proteome</keyword>
<evidence type="ECO:0000256" key="7">
    <source>
        <dbReference type="RuleBase" id="RU363032"/>
    </source>
</evidence>
<feature type="transmembrane region" description="Helical" evidence="7">
    <location>
        <begin position="12"/>
        <end position="35"/>
    </location>
</feature>
<dbReference type="InterPro" id="IPR035906">
    <property type="entry name" value="MetI-like_sf"/>
</dbReference>
<dbReference type="Proteomes" id="UP000295351">
    <property type="component" value="Unassembled WGS sequence"/>
</dbReference>
<keyword evidence="2 7" id="KW-0813">Transport</keyword>
<dbReference type="SUPFAM" id="SSF161098">
    <property type="entry name" value="MetI-like"/>
    <property type="match status" value="1"/>
</dbReference>
<dbReference type="PANTHER" id="PTHR43386">
    <property type="entry name" value="OLIGOPEPTIDE TRANSPORT SYSTEM PERMEASE PROTEIN APPC"/>
    <property type="match status" value="1"/>
</dbReference>
<name>A0A4R2CA97_SHIGR</name>
<dbReference type="InterPro" id="IPR000515">
    <property type="entry name" value="MetI-like"/>
</dbReference>
<evidence type="ECO:0000256" key="5">
    <source>
        <dbReference type="ARBA" id="ARBA00022989"/>
    </source>
</evidence>
<evidence type="ECO:0000256" key="1">
    <source>
        <dbReference type="ARBA" id="ARBA00004651"/>
    </source>
</evidence>
<evidence type="ECO:0000256" key="4">
    <source>
        <dbReference type="ARBA" id="ARBA00022692"/>
    </source>
</evidence>
<organism evidence="9 10">
    <name type="scientific">Shinella granuli</name>
    <dbReference type="NCBI Taxonomy" id="323621"/>
    <lineage>
        <taxon>Bacteria</taxon>
        <taxon>Pseudomonadati</taxon>
        <taxon>Pseudomonadota</taxon>
        <taxon>Alphaproteobacteria</taxon>
        <taxon>Hyphomicrobiales</taxon>
        <taxon>Rhizobiaceae</taxon>
        <taxon>Shinella</taxon>
    </lineage>
</organism>
<dbReference type="PROSITE" id="PS50928">
    <property type="entry name" value="ABC_TM1"/>
    <property type="match status" value="1"/>
</dbReference>
<dbReference type="InterPro" id="IPR025966">
    <property type="entry name" value="OppC_N"/>
</dbReference>
<feature type="transmembrane region" description="Helical" evidence="7">
    <location>
        <begin position="242"/>
        <end position="261"/>
    </location>
</feature>
<dbReference type="GO" id="GO:0005886">
    <property type="term" value="C:plasma membrane"/>
    <property type="evidence" value="ECO:0007669"/>
    <property type="project" value="UniProtKB-SubCell"/>
</dbReference>